<feature type="region of interest" description="Disordered" evidence="4">
    <location>
        <begin position="490"/>
        <end position="512"/>
    </location>
</feature>
<dbReference type="GO" id="GO:0030892">
    <property type="term" value="C:mitotic cohesin complex"/>
    <property type="evidence" value="ECO:0007669"/>
    <property type="project" value="TreeGrafter"/>
</dbReference>
<keyword evidence="3" id="KW-0539">Nucleus</keyword>
<proteinExistence type="inferred from homology"/>
<dbReference type="Gene3D" id="1.10.10.580">
    <property type="entry name" value="Structural maintenance of chromosome 1. Chain E"/>
    <property type="match status" value="1"/>
</dbReference>
<feature type="region of interest" description="Disordered" evidence="4">
    <location>
        <begin position="133"/>
        <end position="152"/>
    </location>
</feature>
<evidence type="ECO:0000313" key="7">
    <source>
        <dbReference type="EMBL" id="WFC99838.1"/>
    </source>
</evidence>
<evidence type="ECO:0000256" key="4">
    <source>
        <dbReference type="SAM" id="MobiDB-lite"/>
    </source>
</evidence>
<accession>A0AAJ6CIG8</accession>
<dbReference type="GO" id="GO:0005634">
    <property type="term" value="C:nucleus"/>
    <property type="evidence" value="ECO:0007669"/>
    <property type="project" value="UniProtKB-SubCell"/>
</dbReference>
<dbReference type="Pfam" id="PF04825">
    <property type="entry name" value="Rad21_Rec8_N"/>
    <property type="match status" value="1"/>
</dbReference>
<evidence type="ECO:0000256" key="1">
    <source>
        <dbReference type="ARBA" id="ARBA00004123"/>
    </source>
</evidence>
<dbReference type="InterPro" id="IPR006910">
    <property type="entry name" value="Rad21_Rec8_N"/>
</dbReference>
<dbReference type="Proteomes" id="UP001219567">
    <property type="component" value="Chromosome 3"/>
</dbReference>
<comment type="similarity">
    <text evidence="2">Belongs to the rad21 family.</text>
</comment>
<dbReference type="PANTHER" id="PTHR12585">
    <property type="entry name" value="SCC1 / RAD21 FAMILY MEMBER"/>
    <property type="match status" value="1"/>
</dbReference>
<dbReference type="PANTHER" id="PTHR12585:SF69">
    <property type="entry name" value="FI11703P"/>
    <property type="match status" value="1"/>
</dbReference>
<feature type="compositionally biased region" description="Polar residues" evidence="4">
    <location>
        <begin position="214"/>
        <end position="232"/>
    </location>
</feature>
<comment type="subcellular location">
    <subcellularLocation>
        <location evidence="1">Nucleus</location>
    </subcellularLocation>
</comment>
<feature type="region of interest" description="Disordered" evidence="4">
    <location>
        <begin position="190"/>
        <end position="237"/>
    </location>
</feature>
<dbReference type="InterPro" id="IPR006909">
    <property type="entry name" value="Rad21/Rec8_C_eu"/>
</dbReference>
<sequence length="692" mass="76419">MLPNEVVLTKQGPLARIWLAAHWERKLSKAQFLQTDIPASVETIVGEDEEDATIALRLSGPLLLGIARIYSRKAKYLEDDCQDALLRIQVAFRNTNTIVDLTADQLNLSKTAITLPNTLSIADLMMQEPIYTSPETKASGRNRHSARNSDITLPDMQWSSMDLEIPYESNSLLPEPLADLDTNTQFDLGLDLESSSSHPPTKRQREWRPRNSAGRRSSANDPTRTHLQVQDSDLSRADTSFGADESFASVGVGRDASIPPTSAADHVRSLVGDLDASMDFSVDPIDVTMHASTPPRHTTEDRISLPPLRDVSFEDAIGSRVPPQLSPGTVERLRSVARAQENAASKPPARKRLLKEDVTEIRNSVSAQMRSAAATMTTSAHELQCMPSSRTHLAIASLPKTSAHDTQFALSTIWGAAIDPLQDTVLSKFHYNTRIRSTDALTEKQHWLREVHEQALRLNKDEQEFPQEVGRRASDAPWLTEDTRFADLSTSTLRSHGADTTLDKSLPPADFSMNELSELPQIAPLDAASTQLPTTEAMQVEATTTVDQNAPAERRRSSRKQKLSDASSSGQLREVRLSTPETEDAGSNVWQPRPVLATEPLAAFETRVREASQSDSHQHWDASTLQAMHVLKSTMHDQHSTFQTLAHNASRRAAAGFFFELLVLGTKNCVKLEQSEAYGDIHIDAPTPLELP</sequence>
<evidence type="ECO:0000256" key="2">
    <source>
        <dbReference type="ARBA" id="ARBA00009870"/>
    </source>
</evidence>
<evidence type="ECO:0000313" key="8">
    <source>
        <dbReference type="Proteomes" id="UP001219567"/>
    </source>
</evidence>
<dbReference type="Pfam" id="PF04824">
    <property type="entry name" value="Rad21_Rec8"/>
    <property type="match status" value="1"/>
</dbReference>
<dbReference type="InterPro" id="IPR023093">
    <property type="entry name" value="ScpA-like_C"/>
</dbReference>
<evidence type="ECO:0000256" key="3">
    <source>
        <dbReference type="ARBA" id="ARBA00023242"/>
    </source>
</evidence>
<evidence type="ECO:0000259" key="6">
    <source>
        <dbReference type="Pfam" id="PF04825"/>
    </source>
</evidence>
<feature type="domain" description="Rad21/Rec8-like protein C-terminal eukaryotic" evidence="5">
    <location>
        <begin position="640"/>
        <end position="685"/>
    </location>
</feature>
<gene>
    <name evidence="7" type="primary">MCD1</name>
    <name evidence="7" type="ORF">MYAM1_002584</name>
</gene>
<dbReference type="GO" id="GO:0003682">
    <property type="term" value="F:chromatin binding"/>
    <property type="evidence" value="ECO:0007669"/>
    <property type="project" value="TreeGrafter"/>
</dbReference>
<evidence type="ECO:0000259" key="5">
    <source>
        <dbReference type="Pfam" id="PF04824"/>
    </source>
</evidence>
<reference evidence="7 8" key="1">
    <citation type="submission" date="2023-03" db="EMBL/GenBank/DDBJ databases">
        <title>Mating type loci evolution in Malassezia.</title>
        <authorList>
            <person name="Coelho M.A."/>
        </authorList>
    </citation>
    <scope>NUCLEOTIDE SEQUENCE [LARGE SCALE GENOMIC DNA]</scope>
    <source>
        <strain evidence="7 8">CBS 9725</strain>
    </source>
</reference>
<feature type="domain" description="Rad21/Rec8-like protein N-terminal" evidence="6">
    <location>
        <begin position="1"/>
        <end position="105"/>
    </location>
</feature>
<dbReference type="AlphaFoldDB" id="A0AAJ6CIG8"/>
<feature type="region of interest" description="Disordered" evidence="4">
    <location>
        <begin position="540"/>
        <end position="588"/>
    </location>
</feature>
<dbReference type="SUPFAM" id="SSF46785">
    <property type="entry name" value="Winged helix' DNA-binding domain"/>
    <property type="match status" value="1"/>
</dbReference>
<name>A0AAJ6CIG8_9BASI</name>
<dbReference type="GO" id="GO:0007064">
    <property type="term" value="P:mitotic sister chromatid cohesion"/>
    <property type="evidence" value="ECO:0007669"/>
    <property type="project" value="TreeGrafter"/>
</dbReference>
<dbReference type="InterPro" id="IPR039781">
    <property type="entry name" value="Rad21/Rec8-like"/>
</dbReference>
<protein>
    <submittedName>
        <fullName evidence="7">Sister chromatid cohesion protein 1</fullName>
    </submittedName>
</protein>
<dbReference type="GO" id="GO:1990414">
    <property type="term" value="P:replication-born double-strand break repair via sister chromatid exchange"/>
    <property type="evidence" value="ECO:0007669"/>
    <property type="project" value="TreeGrafter"/>
</dbReference>
<keyword evidence="8" id="KW-1185">Reference proteome</keyword>
<organism evidence="7 8">
    <name type="scientific">Malassezia yamatoensis</name>
    <dbReference type="NCBI Taxonomy" id="253288"/>
    <lineage>
        <taxon>Eukaryota</taxon>
        <taxon>Fungi</taxon>
        <taxon>Dikarya</taxon>
        <taxon>Basidiomycota</taxon>
        <taxon>Ustilaginomycotina</taxon>
        <taxon>Malasseziomycetes</taxon>
        <taxon>Malasseziales</taxon>
        <taxon>Malasseziaceae</taxon>
        <taxon>Malassezia</taxon>
    </lineage>
</organism>
<dbReference type="EMBL" id="CP119945">
    <property type="protein sequence ID" value="WFC99838.1"/>
    <property type="molecule type" value="Genomic_DNA"/>
</dbReference>
<dbReference type="InterPro" id="IPR036390">
    <property type="entry name" value="WH_DNA-bd_sf"/>
</dbReference>